<keyword evidence="2" id="KW-0378">Hydrolase</keyword>
<proteinExistence type="predicted"/>
<accession>A0A191WLB4</accession>
<dbReference type="Proteomes" id="UP000078437">
    <property type="component" value="Chromosome"/>
</dbReference>
<dbReference type="InterPro" id="IPR000073">
    <property type="entry name" value="AB_hydrolase_1"/>
</dbReference>
<reference evidence="3" key="2">
    <citation type="submission" date="2016-01" db="EMBL/GenBank/DDBJ databases">
        <title>Complete genome sequence of Agromyces aureus AR33T and comparison with related organisms.</title>
        <authorList>
            <person name="Corretto E."/>
            <person name="Antonielli L."/>
            <person name="Sessitsch A."/>
            <person name="Brader G."/>
        </authorList>
    </citation>
    <scope>NUCLEOTIDE SEQUENCE [LARGE SCALE GENOMIC DNA]</scope>
    <source>
        <strain evidence="3">AR33</strain>
    </source>
</reference>
<dbReference type="SUPFAM" id="SSF53474">
    <property type="entry name" value="alpha/beta-Hydrolases"/>
    <property type="match status" value="1"/>
</dbReference>
<dbReference type="KEGG" id="agy:ATC03_19080"/>
<feature type="domain" description="AB hydrolase-1" evidence="1">
    <location>
        <begin position="7"/>
        <end position="202"/>
    </location>
</feature>
<dbReference type="AlphaFoldDB" id="A0A191WLB4"/>
<reference evidence="2 3" key="1">
    <citation type="journal article" date="2016" name="Int. J. Syst. Evol. Microbiol.">
        <title>Agromyces aureus sp. nov., isolated from the rhizosphere of Salix caprea L. grown in a heavy-metal-contaminated soil.</title>
        <authorList>
            <person name="Corretto E."/>
            <person name="Antonielli L."/>
            <person name="Sessitsch A."/>
            <person name="Compant S."/>
            <person name="Gorfer M."/>
            <person name="Kuffner M."/>
            <person name="Brader G."/>
        </authorList>
    </citation>
    <scope>NUCLEOTIDE SEQUENCE [LARGE SCALE GENOMIC DNA]</scope>
    <source>
        <strain evidence="2 3">AR33</strain>
    </source>
</reference>
<dbReference type="GO" id="GO:0016787">
    <property type="term" value="F:hydrolase activity"/>
    <property type="evidence" value="ECO:0007669"/>
    <property type="project" value="UniProtKB-KW"/>
</dbReference>
<dbReference type="Gene3D" id="3.40.50.1820">
    <property type="entry name" value="alpha/beta hydrolase"/>
    <property type="match status" value="1"/>
</dbReference>
<dbReference type="STRING" id="453304.ATC03_19080"/>
<dbReference type="PANTHER" id="PTHR43433:SF5">
    <property type="entry name" value="AB HYDROLASE-1 DOMAIN-CONTAINING PROTEIN"/>
    <property type="match status" value="1"/>
</dbReference>
<dbReference type="EMBL" id="CP013979">
    <property type="protein sequence ID" value="ANJ29085.1"/>
    <property type="molecule type" value="Genomic_DNA"/>
</dbReference>
<dbReference type="PANTHER" id="PTHR43433">
    <property type="entry name" value="HYDROLASE, ALPHA/BETA FOLD FAMILY PROTEIN"/>
    <property type="match status" value="1"/>
</dbReference>
<gene>
    <name evidence="2" type="ORF">ATC03_19080</name>
</gene>
<organism evidence="2 3">
    <name type="scientific">Agromyces aureus</name>
    <dbReference type="NCBI Taxonomy" id="453304"/>
    <lineage>
        <taxon>Bacteria</taxon>
        <taxon>Bacillati</taxon>
        <taxon>Actinomycetota</taxon>
        <taxon>Actinomycetes</taxon>
        <taxon>Micrococcales</taxon>
        <taxon>Microbacteriaceae</taxon>
        <taxon>Agromyces</taxon>
    </lineage>
</organism>
<dbReference type="InterPro" id="IPR029058">
    <property type="entry name" value="AB_hydrolase_fold"/>
</dbReference>
<evidence type="ECO:0000313" key="3">
    <source>
        <dbReference type="Proteomes" id="UP000078437"/>
    </source>
</evidence>
<dbReference type="InterPro" id="IPR050471">
    <property type="entry name" value="AB_hydrolase"/>
</dbReference>
<protein>
    <submittedName>
        <fullName evidence="2">Alpha/beta hydrolase</fullName>
    </submittedName>
</protein>
<evidence type="ECO:0000313" key="2">
    <source>
        <dbReference type="EMBL" id="ANJ29085.1"/>
    </source>
</evidence>
<name>A0A191WLB4_9MICO</name>
<evidence type="ECO:0000259" key="1">
    <source>
        <dbReference type="Pfam" id="PF00561"/>
    </source>
</evidence>
<sequence length="220" mass="23133">MLHPRGTPTSGGRSNGWWADADDLIALADHLGLDRFDVVGHSAGTRLVLAASARFPDRLRRLALITPAAAWLTDAAWDGDAIGGRRGDPAVIAALESLTGAQPVDQRQWDAARAVEAPAGYAHWTARERSHSIVGGWELAAVEAWFTGIPDDAAARVLAAPRIPTLVIGGDADILSGVAPVAAYAEALGAELRTIPDCGHYPWVEQPEAFRAALGGWLAA</sequence>
<dbReference type="Pfam" id="PF00561">
    <property type="entry name" value="Abhydrolase_1"/>
    <property type="match status" value="1"/>
</dbReference>
<keyword evidence="3" id="KW-1185">Reference proteome</keyword>